<dbReference type="AlphaFoldDB" id="A0A7W4VQ89"/>
<reference evidence="2 3" key="1">
    <citation type="submission" date="2020-08" db="EMBL/GenBank/DDBJ databases">
        <title>The Agave Microbiome: Exploring the role of microbial communities in plant adaptations to desert environments.</title>
        <authorList>
            <person name="Partida-Martinez L.P."/>
        </authorList>
    </citation>
    <scope>NUCLEOTIDE SEQUENCE [LARGE SCALE GENOMIC DNA]</scope>
    <source>
        <strain evidence="2 3">AT3.9</strain>
    </source>
</reference>
<accession>A0A7W4VQ89</accession>
<proteinExistence type="predicted"/>
<gene>
    <name evidence="2" type="ORF">FHR70_004378</name>
</gene>
<evidence type="ECO:0000256" key="1">
    <source>
        <dbReference type="SAM" id="MobiDB-lite"/>
    </source>
</evidence>
<dbReference type="EMBL" id="JACHWB010000009">
    <property type="protein sequence ID" value="MBB3021282.1"/>
    <property type="molecule type" value="Genomic_DNA"/>
</dbReference>
<feature type="compositionally biased region" description="Basic and acidic residues" evidence="1">
    <location>
        <begin position="12"/>
        <end position="24"/>
    </location>
</feature>
<name>A0A7W4VQ89_9HYPH</name>
<feature type="region of interest" description="Disordered" evidence="1">
    <location>
        <begin position="48"/>
        <end position="92"/>
    </location>
</feature>
<keyword evidence="3" id="KW-1185">Reference proteome</keyword>
<dbReference type="Proteomes" id="UP000532010">
    <property type="component" value="Unassembled WGS sequence"/>
</dbReference>
<comment type="caution">
    <text evidence="2">The sequence shown here is derived from an EMBL/GenBank/DDBJ whole genome shotgun (WGS) entry which is preliminary data.</text>
</comment>
<evidence type="ECO:0000313" key="3">
    <source>
        <dbReference type="Proteomes" id="UP000532010"/>
    </source>
</evidence>
<protein>
    <submittedName>
        <fullName evidence="2">Uncharacterized protein</fullName>
    </submittedName>
</protein>
<feature type="region of interest" description="Disordered" evidence="1">
    <location>
        <begin position="1"/>
        <end position="24"/>
    </location>
</feature>
<organism evidence="2 3">
    <name type="scientific">Microvirga lupini</name>
    <dbReference type="NCBI Taxonomy" id="420324"/>
    <lineage>
        <taxon>Bacteria</taxon>
        <taxon>Pseudomonadati</taxon>
        <taxon>Pseudomonadota</taxon>
        <taxon>Alphaproteobacteria</taxon>
        <taxon>Hyphomicrobiales</taxon>
        <taxon>Methylobacteriaceae</taxon>
        <taxon>Microvirga</taxon>
    </lineage>
</organism>
<evidence type="ECO:0000313" key="2">
    <source>
        <dbReference type="EMBL" id="MBB3021282.1"/>
    </source>
</evidence>
<sequence length="92" mass="10206">MVSSSQRPSDPVSHEHCRSSDHTVTKIKVRLSRSEAFDQSLSSSIYPVAKDRRRRTGLKSSYRSSESSTTNADHETAAKKLKPTSASLNCPR</sequence>